<dbReference type="RefSeq" id="WP_311615681.1">
    <property type="nucleotide sequence ID" value="NZ_JAVRFI010000034.1"/>
</dbReference>
<evidence type="ECO:0000313" key="2">
    <source>
        <dbReference type="Proteomes" id="UP001180531"/>
    </source>
</evidence>
<organism evidence="1 2">
    <name type="scientific">Streptomyces hesseae</name>
    <dbReference type="NCBI Taxonomy" id="3075519"/>
    <lineage>
        <taxon>Bacteria</taxon>
        <taxon>Bacillati</taxon>
        <taxon>Actinomycetota</taxon>
        <taxon>Actinomycetes</taxon>
        <taxon>Kitasatosporales</taxon>
        <taxon>Streptomycetaceae</taxon>
        <taxon>Streptomyces</taxon>
    </lineage>
</organism>
<accession>A0ABU2T0C7</accession>
<gene>
    <name evidence="1" type="ORF">RM609_31775</name>
</gene>
<name>A0ABU2T0C7_9ACTN</name>
<comment type="caution">
    <text evidence="1">The sequence shown here is derived from an EMBL/GenBank/DDBJ whole genome shotgun (WGS) entry which is preliminary data.</text>
</comment>
<reference evidence="1" key="1">
    <citation type="submission" date="2024-05" db="EMBL/GenBank/DDBJ databases">
        <title>30 novel species of actinomycetes from the DSMZ collection.</title>
        <authorList>
            <person name="Nouioui I."/>
        </authorList>
    </citation>
    <scope>NUCLEOTIDE SEQUENCE</scope>
    <source>
        <strain evidence="1">DSM 40473</strain>
    </source>
</reference>
<dbReference type="Proteomes" id="UP001180531">
    <property type="component" value="Unassembled WGS sequence"/>
</dbReference>
<keyword evidence="2" id="KW-1185">Reference proteome</keyword>
<protein>
    <submittedName>
        <fullName evidence="1">Uncharacterized protein</fullName>
    </submittedName>
</protein>
<sequence length="103" mass="10716">MAELVTDLTGQAVSDGTGRISLHMAPKDDQILIVLLSHHQGLAPADEGTLRTIAARKDVGSCGTDTDPDGRSLWAVFSLIPPRQPLVATPQSSEIAGPPCTCG</sequence>
<dbReference type="EMBL" id="JAVRFI010000034">
    <property type="protein sequence ID" value="MDT0453629.1"/>
    <property type="molecule type" value="Genomic_DNA"/>
</dbReference>
<proteinExistence type="predicted"/>
<evidence type="ECO:0000313" key="1">
    <source>
        <dbReference type="EMBL" id="MDT0453629.1"/>
    </source>
</evidence>